<keyword evidence="1" id="KW-0175">Coiled coil</keyword>
<feature type="coiled-coil region" evidence="1">
    <location>
        <begin position="12"/>
        <end position="53"/>
    </location>
</feature>
<dbReference type="EMBL" id="CP001083">
    <property type="protein sequence ID" value="ACQ54342.1"/>
    <property type="molecule type" value="Genomic_DNA"/>
</dbReference>
<evidence type="ECO:0000256" key="1">
    <source>
        <dbReference type="SAM" id="Coils"/>
    </source>
</evidence>
<reference evidence="2 3" key="1">
    <citation type="journal article" date="2007" name="PLoS ONE">
        <title>Analysis of the neurotoxin complex genes in Clostridium botulinum A1-A4 and B1 strains: BoNT/A3, /Ba4 and /B1 clusters are located within plasmids.</title>
        <authorList>
            <person name="Smith T.J."/>
            <person name="Hill K.K."/>
            <person name="Foley B.T."/>
            <person name="Detter J.C."/>
            <person name="Munk A.C."/>
            <person name="Bruce D.C."/>
            <person name="Doggett N.A."/>
            <person name="Smith L.A."/>
            <person name="Marks J.D."/>
            <person name="Xie G."/>
            <person name="Brettin T.S."/>
        </authorList>
    </citation>
    <scope>NUCLEOTIDE SEQUENCE [LARGE SCALE GENOMIC DNA]</scope>
    <source>
        <strain evidence="3">657 / Type Ba4</strain>
    </source>
</reference>
<evidence type="ECO:0000313" key="3">
    <source>
        <dbReference type="Proteomes" id="UP000002333"/>
    </source>
</evidence>
<accession>A0A3F3AAF5</accession>
<proteinExistence type="predicted"/>
<dbReference type="AlphaFoldDB" id="A0A3F3AAF5"/>
<organism evidence="2 3">
    <name type="scientific">Clostridium botulinum (strain 657 / Type Ba4)</name>
    <dbReference type="NCBI Taxonomy" id="515621"/>
    <lineage>
        <taxon>Bacteria</taxon>
        <taxon>Bacillati</taxon>
        <taxon>Bacillota</taxon>
        <taxon>Clostridia</taxon>
        <taxon>Eubacteriales</taxon>
        <taxon>Clostridiaceae</taxon>
        <taxon>Clostridium</taxon>
    </lineage>
</organism>
<dbReference type="RefSeq" id="WP_012721208.1">
    <property type="nucleotide sequence ID" value="NC_012658.1"/>
</dbReference>
<sequence length="108" mass="12598">MPFYKIDPEEEIRKAIKKNPELAKEIEKADAEYRELKSRKENTDKEIKKAIEYFNGYGSPYDELVISTLEKQVPKKVIRTKTISQACPVCKSAVNWKYCSNCGQRLTY</sequence>
<evidence type="ECO:0000313" key="2">
    <source>
        <dbReference type="EMBL" id="ACQ54342.1"/>
    </source>
</evidence>
<dbReference type="KEGG" id="cbi:CLJ_B2548"/>
<reference evidence="3" key="2">
    <citation type="submission" date="2008-05" db="EMBL/GenBank/DDBJ databases">
        <title>Genome sequence of Clostridium botulinum Ba4 strain 657.</title>
        <authorList>
            <person name="Shrivastava S."/>
            <person name="Brown J.L."/>
            <person name="Bruce D."/>
            <person name="Detter C."/>
            <person name="Munk C."/>
            <person name="Smith L.A."/>
            <person name="Smith T.J."/>
            <person name="Sutton G."/>
            <person name="Brettin T.S."/>
        </authorList>
    </citation>
    <scope>NUCLEOTIDE SEQUENCE [LARGE SCALE GENOMIC DNA]</scope>
    <source>
        <strain evidence="3">657 / Type Ba4</strain>
    </source>
</reference>
<protein>
    <submittedName>
        <fullName evidence="2">Uncharacterized protein</fullName>
    </submittedName>
</protein>
<name>A0A3F3AAF5_CLOB6</name>
<dbReference type="Proteomes" id="UP000002333">
    <property type="component" value="Chromosome"/>
</dbReference>
<gene>
    <name evidence="2" type="ordered locus">CLJ_B2548</name>
</gene>